<dbReference type="InterPro" id="IPR035328">
    <property type="entry name" value="DUF3048_C"/>
</dbReference>
<evidence type="ECO:0000256" key="1">
    <source>
        <dbReference type="SAM" id="MobiDB-lite"/>
    </source>
</evidence>
<name>A0A919TZW5_9CELL</name>
<dbReference type="AlphaFoldDB" id="A0A919TZW5"/>
<dbReference type="InterPro" id="IPR021416">
    <property type="entry name" value="DUF3048_N"/>
</dbReference>
<dbReference type="Pfam" id="PF17479">
    <property type="entry name" value="DUF3048_C"/>
    <property type="match status" value="1"/>
</dbReference>
<dbReference type="InterPro" id="IPR023158">
    <property type="entry name" value="YerB-like_sf"/>
</dbReference>
<feature type="domain" description="DUF3048" evidence="2">
    <location>
        <begin position="77"/>
        <end position="213"/>
    </location>
</feature>
<dbReference type="Pfam" id="PF11258">
    <property type="entry name" value="DUF3048"/>
    <property type="match status" value="1"/>
</dbReference>
<protein>
    <recommendedName>
        <fullName evidence="6">DUF3048 domain-containing protein</fullName>
    </recommendedName>
</protein>
<dbReference type="RefSeq" id="WP_203756483.1">
    <property type="nucleotide sequence ID" value="NZ_BONK01000010.1"/>
</dbReference>
<feature type="domain" description="DUF3048" evidence="3">
    <location>
        <begin position="248"/>
        <end position="358"/>
    </location>
</feature>
<dbReference type="Gene3D" id="3.50.90.10">
    <property type="entry name" value="YerB-like"/>
    <property type="match status" value="1"/>
</dbReference>
<dbReference type="SUPFAM" id="SSF159774">
    <property type="entry name" value="YerB-like"/>
    <property type="match status" value="1"/>
</dbReference>
<comment type="caution">
    <text evidence="4">The sequence shown here is derived from an EMBL/GenBank/DDBJ whole genome shotgun (WGS) entry which is preliminary data.</text>
</comment>
<dbReference type="EMBL" id="BONK01000010">
    <property type="protein sequence ID" value="GIG22205.1"/>
    <property type="molecule type" value="Genomic_DNA"/>
</dbReference>
<accession>A0A919TZW5</accession>
<sequence>MTRRTGFADVRDGRRAPVARAARRATWGLVAGTVLALAACSSGGSAQPAPTDVTARASTDVDKSGAPAPVVPPTWPLTGVAGEPAARAALAVKIENTAVARPQTGLEQTDVVWETIVEFDVSRFIAVFHSQVPAEVGPIRSVRPMDPVILAPMHGLLAFSGGQPGILALVQASGVQMISHDAGAPGMYRTKDRAAPHNVYGTPQTFWDQADADHQAAPGEQFLFARSADQAAAAVAGTPAGTLSFHLSPASNPSWSWDAATGTWLRSEGTVPATARSGARLSAVNVVSITADHPNTEFGAQGGAPVPTYTLVGSGDGVVASGGRTVAVRWQKDSQDAPMRLLLPDGRPANLAPGNTWVELVPAGSGSLTIG</sequence>
<dbReference type="Proteomes" id="UP000632740">
    <property type="component" value="Unassembled WGS sequence"/>
</dbReference>
<evidence type="ECO:0000313" key="4">
    <source>
        <dbReference type="EMBL" id="GIG22205.1"/>
    </source>
</evidence>
<keyword evidence="5" id="KW-1185">Reference proteome</keyword>
<feature type="region of interest" description="Disordered" evidence="1">
    <location>
        <begin position="42"/>
        <end position="70"/>
    </location>
</feature>
<evidence type="ECO:0000313" key="5">
    <source>
        <dbReference type="Proteomes" id="UP000632740"/>
    </source>
</evidence>
<evidence type="ECO:0008006" key="6">
    <source>
        <dbReference type="Google" id="ProtNLM"/>
    </source>
</evidence>
<evidence type="ECO:0000259" key="3">
    <source>
        <dbReference type="Pfam" id="PF17479"/>
    </source>
</evidence>
<reference evidence="4" key="1">
    <citation type="submission" date="2021-01" db="EMBL/GenBank/DDBJ databases">
        <title>Whole genome shotgun sequence of Cellulomonas chitinilytica NBRC 110799.</title>
        <authorList>
            <person name="Komaki H."/>
            <person name="Tamura T."/>
        </authorList>
    </citation>
    <scope>NUCLEOTIDE SEQUENCE</scope>
    <source>
        <strain evidence="4">NBRC 110799</strain>
    </source>
</reference>
<organism evidence="4 5">
    <name type="scientific">Cellulomonas chitinilytica</name>
    <dbReference type="NCBI Taxonomy" id="398759"/>
    <lineage>
        <taxon>Bacteria</taxon>
        <taxon>Bacillati</taxon>
        <taxon>Actinomycetota</taxon>
        <taxon>Actinomycetes</taxon>
        <taxon>Micrococcales</taxon>
        <taxon>Cellulomonadaceae</taxon>
        <taxon>Cellulomonas</taxon>
    </lineage>
</organism>
<gene>
    <name evidence="4" type="ORF">Cch01nite_29290</name>
</gene>
<evidence type="ECO:0000259" key="2">
    <source>
        <dbReference type="Pfam" id="PF11258"/>
    </source>
</evidence>
<proteinExistence type="predicted"/>